<dbReference type="EMBL" id="CAKOFQ010007404">
    <property type="protein sequence ID" value="CAH2000343.1"/>
    <property type="molecule type" value="Genomic_DNA"/>
</dbReference>
<dbReference type="AlphaFoldDB" id="A0A9P0LNS0"/>
<evidence type="ECO:0000313" key="2">
    <source>
        <dbReference type="Proteomes" id="UP001152888"/>
    </source>
</evidence>
<comment type="caution">
    <text evidence="1">The sequence shown here is derived from an EMBL/GenBank/DDBJ whole genome shotgun (WGS) entry which is preliminary data.</text>
</comment>
<accession>A0A9P0LNS0</accession>
<keyword evidence="2" id="KW-1185">Reference proteome</keyword>
<organism evidence="1 2">
    <name type="scientific">Acanthoscelides obtectus</name>
    <name type="common">Bean weevil</name>
    <name type="synonym">Bruchus obtectus</name>
    <dbReference type="NCBI Taxonomy" id="200917"/>
    <lineage>
        <taxon>Eukaryota</taxon>
        <taxon>Metazoa</taxon>
        <taxon>Ecdysozoa</taxon>
        <taxon>Arthropoda</taxon>
        <taxon>Hexapoda</taxon>
        <taxon>Insecta</taxon>
        <taxon>Pterygota</taxon>
        <taxon>Neoptera</taxon>
        <taxon>Endopterygota</taxon>
        <taxon>Coleoptera</taxon>
        <taxon>Polyphaga</taxon>
        <taxon>Cucujiformia</taxon>
        <taxon>Chrysomeloidea</taxon>
        <taxon>Chrysomelidae</taxon>
        <taxon>Bruchinae</taxon>
        <taxon>Bruchini</taxon>
        <taxon>Acanthoscelides</taxon>
    </lineage>
</organism>
<protein>
    <submittedName>
        <fullName evidence="1">Uncharacterized protein</fullName>
    </submittedName>
</protein>
<evidence type="ECO:0000313" key="1">
    <source>
        <dbReference type="EMBL" id="CAH2000343.1"/>
    </source>
</evidence>
<reference evidence="1" key="1">
    <citation type="submission" date="2022-03" db="EMBL/GenBank/DDBJ databases">
        <authorList>
            <person name="Sayadi A."/>
        </authorList>
    </citation>
    <scope>NUCLEOTIDE SEQUENCE</scope>
</reference>
<proteinExistence type="predicted"/>
<name>A0A9P0LNS0_ACAOB</name>
<gene>
    <name evidence="1" type="ORF">ACAOBT_LOCUS25512</name>
</gene>
<dbReference type="Proteomes" id="UP001152888">
    <property type="component" value="Unassembled WGS sequence"/>
</dbReference>
<sequence>MYLMSLAMVDNWHKMSARESEAVASPDRCGETAGRALVDENDELLRVTLPCLQHAEQTHLLSPFSAK</sequence>